<feature type="transmembrane region" description="Helical" evidence="1">
    <location>
        <begin position="79"/>
        <end position="100"/>
    </location>
</feature>
<evidence type="ECO:0008006" key="4">
    <source>
        <dbReference type="Google" id="ProtNLM"/>
    </source>
</evidence>
<keyword evidence="1" id="KW-1133">Transmembrane helix</keyword>
<gene>
    <name evidence="2" type="ORF">H4683_004290</name>
</gene>
<feature type="transmembrane region" description="Helical" evidence="1">
    <location>
        <begin position="48"/>
        <end position="67"/>
    </location>
</feature>
<dbReference type="InterPro" id="IPR025058">
    <property type="entry name" value="DUF3995"/>
</dbReference>
<dbReference type="Proteomes" id="UP000658225">
    <property type="component" value="Unassembled WGS sequence"/>
</dbReference>
<sequence length="141" mass="15298">MVTIITILAACILFLISLLHVFWAFGGTWGKNVVLPEEQGNRAFSPSVGGTLLVALLLSMAGGILLIEANHISLPEKYLIVQIGAWVCAVVFALRVLGDFNYFGIGKKKRNTKFSKMDTYLYIPLCAFLSVAFIVAINCGG</sequence>
<organism evidence="2 3">
    <name type="scientific">Sporosarcina limicola</name>
    <dbReference type="NCBI Taxonomy" id="34101"/>
    <lineage>
        <taxon>Bacteria</taxon>
        <taxon>Bacillati</taxon>
        <taxon>Bacillota</taxon>
        <taxon>Bacilli</taxon>
        <taxon>Bacillales</taxon>
        <taxon>Caryophanaceae</taxon>
        <taxon>Sporosarcina</taxon>
    </lineage>
</organism>
<evidence type="ECO:0000313" key="2">
    <source>
        <dbReference type="EMBL" id="MBE1557153.1"/>
    </source>
</evidence>
<keyword evidence="1" id="KW-0812">Transmembrane</keyword>
<dbReference type="AlphaFoldDB" id="A0A927MM70"/>
<dbReference type="EMBL" id="JADBEL010000055">
    <property type="protein sequence ID" value="MBE1557153.1"/>
    <property type="molecule type" value="Genomic_DNA"/>
</dbReference>
<keyword evidence="3" id="KW-1185">Reference proteome</keyword>
<dbReference type="Pfam" id="PF13160">
    <property type="entry name" value="DUF3995"/>
    <property type="match status" value="1"/>
</dbReference>
<evidence type="ECO:0000256" key="1">
    <source>
        <dbReference type="SAM" id="Phobius"/>
    </source>
</evidence>
<keyword evidence="1" id="KW-0472">Membrane</keyword>
<accession>A0A927MM70</accession>
<name>A0A927MM70_9BACL</name>
<feature type="transmembrane region" description="Helical" evidence="1">
    <location>
        <begin position="120"/>
        <end position="139"/>
    </location>
</feature>
<reference evidence="2" key="1">
    <citation type="submission" date="2020-10" db="EMBL/GenBank/DDBJ databases">
        <title>Genomic Encyclopedia of Type Strains, Phase IV (KMG-IV): sequencing the most valuable type-strain genomes for metagenomic binning, comparative biology and taxonomic classification.</title>
        <authorList>
            <person name="Goeker M."/>
        </authorList>
    </citation>
    <scope>NUCLEOTIDE SEQUENCE</scope>
    <source>
        <strain evidence="2">DSM 13886</strain>
    </source>
</reference>
<proteinExistence type="predicted"/>
<dbReference type="RefSeq" id="WP_225942279.1">
    <property type="nucleotide sequence ID" value="NZ_JADBEL010000055.1"/>
</dbReference>
<comment type="caution">
    <text evidence="2">The sequence shown here is derived from an EMBL/GenBank/DDBJ whole genome shotgun (WGS) entry which is preliminary data.</text>
</comment>
<evidence type="ECO:0000313" key="3">
    <source>
        <dbReference type="Proteomes" id="UP000658225"/>
    </source>
</evidence>
<protein>
    <recommendedName>
        <fullName evidence="4">DUF3995 domain-containing protein</fullName>
    </recommendedName>
</protein>